<dbReference type="STRING" id="1742359.GCA_001439625_03350"/>
<dbReference type="EMBL" id="CP042593">
    <property type="protein sequence ID" value="QED49196.1"/>
    <property type="molecule type" value="Genomic_DNA"/>
</dbReference>
<evidence type="ECO:0000259" key="1">
    <source>
        <dbReference type="Pfam" id="PF00248"/>
    </source>
</evidence>
<accession>A0A5B8ZCF6</accession>
<dbReference type="CDD" id="cd19097">
    <property type="entry name" value="AKR_unchar"/>
    <property type="match status" value="1"/>
</dbReference>
<protein>
    <submittedName>
        <fullName evidence="2">Aryl-alcohol dehydrogenase</fullName>
    </submittedName>
</protein>
<keyword evidence="3" id="KW-1185">Reference proteome</keyword>
<dbReference type="InterPro" id="IPR023210">
    <property type="entry name" value="NADP_OxRdtase_dom"/>
</dbReference>
<dbReference type="SUPFAM" id="SSF51430">
    <property type="entry name" value="NAD(P)-linked oxidoreductase"/>
    <property type="match status" value="1"/>
</dbReference>
<dbReference type="AlphaFoldDB" id="A0A5B8ZCF6"/>
<dbReference type="InterPro" id="IPR053135">
    <property type="entry name" value="AKR2_Oxidoreductase"/>
</dbReference>
<dbReference type="InterPro" id="IPR036812">
    <property type="entry name" value="NAD(P)_OxRdtase_dom_sf"/>
</dbReference>
<reference evidence="3" key="1">
    <citation type="submission" date="2019-08" db="EMBL/GenBank/DDBJ databases">
        <authorList>
            <person name="Zheng X."/>
        </authorList>
    </citation>
    <scope>NUCLEOTIDE SEQUENCE [LARGE SCALE GENOMIC DNA]</scope>
    <source>
        <strain evidence="3">FJAT-25496</strain>
    </source>
</reference>
<dbReference type="PANTHER" id="PTHR43312">
    <property type="entry name" value="D-THREO-ALDOSE 1-DEHYDROGENASE"/>
    <property type="match status" value="1"/>
</dbReference>
<dbReference type="OrthoDB" id="9773828at2"/>
<dbReference type="Pfam" id="PF00248">
    <property type="entry name" value="Aldo_ket_red"/>
    <property type="match status" value="1"/>
</dbReference>
<dbReference type="Proteomes" id="UP000321555">
    <property type="component" value="Chromosome"/>
</dbReference>
<dbReference type="RefSeq" id="WP_057773317.1">
    <property type="nucleotide sequence ID" value="NZ_CP042593.1"/>
</dbReference>
<organism evidence="2 3">
    <name type="scientific">Cytobacillus dafuensis</name>
    <name type="common">Bacillus dafuensis</name>
    <dbReference type="NCBI Taxonomy" id="1742359"/>
    <lineage>
        <taxon>Bacteria</taxon>
        <taxon>Bacillati</taxon>
        <taxon>Bacillota</taxon>
        <taxon>Bacilli</taxon>
        <taxon>Bacillales</taxon>
        <taxon>Bacillaceae</taxon>
        <taxon>Cytobacillus</taxon>
    </lineage>
</organism>
<evidence type="ECO:0000313" key="3">
    <source>
        <dbReference type="Proteomes" id="UP000321555"/>
    </source>
</evidence>
<sequence>MKLSLGTVQFGLNYGITNHSGMTPAEEVKEILDYAKENSINHLDTAPSYGNSEQVIGNLINHDFIINTKTPHFNSCEIGEQDIDVLENTFFQSLKNLKQTCLEGIYIHNIHDMRKKNAEKLFQKLESLKKQGYVRKIGFSVYDGEDIGFLLKYYDFDLVQIPINIFDQRFLVNNYLVELKNRKIEIHARSIFLQGILLSQIKELPPHFTNNTAIFKKYENFLKENQLTKLDGAIHFVNNIKEIDYMIVGVNHVQQLKEILESYNKKIVIEDDVHLLSINNPDLIDPRRW</sequence>
<proteinExistence type="predicted"/>
<gene>
    <name evidence="2" type="ORF">FSZ17_19120</name>
</gene>
<name>A0A5B8ZCF6_CYTDA</name>
<dbReference type="PANTHER" id="PTHR43312:SF1">
    <property type="entry name" value="NADP-DEPENDENT OXIDOREDUCTASE DOMAIN-CONTAINING PROTEIN"/>
    <property type="match status" value="1"/>
</dbReference>
<dbReference type="Gene3D" id="3.20.20.100">
    <property type="entry name" value="NADP-dependent oxidoreductase domain"/>
    <property type="match status" value="1"/>
</dbReference>
<feature type="domain" description="NADP-dependent oxidoreductase" evidence="1">
    <location>
        <begin position="2"/>
        <end position="271"/>
    </location>
</feature>
<dbReference type="KEGG" id="bda:FSZ17_19120"/>
<evidence type="ECO:0000313" key="2">
    <source>
        <dbReference type="EMBL" id="QED49196.1"/>
    </source>
</evidence>